<dbReference type="InterPro" id="IPR054712">
    <property type="entry name" value="Cas3-like_dom"/>
</dbReference>
<organism evidence="10 11">
    <name type="scientific">Oceanobacter antarcticus</name>
    <dbReference type="NCBI Taxonomy" id="3133425"/>
    <lineage>
        <taxon>Bacteria</taxon>
        <taxon>Pseudomonadati</taxon>
        <taxon>Pseudomonadota</taxon>
        <taxon>Gammaproteobacteria</taxon>
        <taxon>Oceanospirillales</taxon>
        <taxon>Oceanospirillaceae</taxon>
        <taxon>Oceanobacter</taxon>
    </lineage>
</organism>
<evidence type="ECO:0000256" key="7">
    <source>
        <dbReference type="ARBA" id="ARBA00022840"/>
    </source>
</evidence>
<evidence type="ECO:0000259" key="9">
    <source>
        <dbReference type="PROSITE" id="PS51643"/>
    </source>
</evidence>
<comment type="similarity">
    <text evidence="2">In the central section; belongs to the CRISPR-associated helicase Cas3 family.</text>
</comment>
<accession>A0ABW8NFY9</accession>
<dbReference type="Pfam" id="PF21384">
    <property type="entry name" value="Cas3_I-F_Cas2"/>
    <property type="match status" value="1"/>
</dbReference>
<reference evidence="10 11" key="1">
    <citation type="submission" date="2024-03" db="EMBL/GenBank/DDBJ databases">
        <title>High-quality draft genome sequence of Oceanobacter sp. wDCs-4.</title>
        <authorList>
            <person name="Dong C."/>
        </authorList>
    </citation>
    <scope>NUCLEOTIDE SEQUENCE [LARGE SCALE GENOMIC DNA]</scope>
    <source>
        <strain evidence="11">wDCs-4</strain>
    </source>
</reference>
<dbReference type="NCBIfam" id="TIGR02562">
    <property type="entry name" value="cas3_yersinia"/>
    <property type="match status" value="1"/>
</dbReference>
<keyword evidence="5" id="KW-0378">Hydrolase</keyword>
<comment type="similarity">
    <text evidence="1">In the N-terminal section; belongs to the CRISPR-associated nuclease Cas3-HD family.</text>
</comment>
<keyword evidence="3" id="KW-0479">Metal-binding</keyword>
<sequence length="1125" mass="127294">MIVIIKSQCGKKALIETRRVLDQFFERAGDRTWEGPVTQEGLKTVRMLLRKTARRNTAVVCHRVRGRHQVEMEWIVGNARKFNAEGRVPTNATGRDVLRSASENQWHTAEAIALMAGIAGLFHDFGKANALFQRKLNGQGPGSEPLRHEWLSLLLFASFVGHRSDSEWLQALAQVTPEDDQRLAKALAEWAINPAKARQHPFVSLPMLAQSIGWLIVSHHKLPQFRAFEGRARTAPELERLTLTGNNWESFWNSPQVDYAWDADDWSDLFTFSYGTPVCSQIWCSKARDIAKRALRNPGLHQHDWLQDDLFSTHLARLSLMLADHSYSAGPASIKWQSKDYPVHANTDRDHNGKRVLKQRLDEHNIGVGQNALLLARQLPRLRQQLPSIGRHKTLRQRTSHKDYNWQNKAFELSQSIAERSREQGFFGINMASTGKGKTFANARIMYGLSDERSGCRFSVALGLRTLTLQTGDALRERLHLDDDELAVLVGSQAVQVLHGMRKDQSGELANRAEQQGSESASDLLEEHQHVSYEGTLSDGPLRRWLAARNPQRLNKSLQLLSAPVLVCTIDHLIPATEGVRGGKQITPMLRLLTSDLVLDEPDDFDAADLPALCRLVNWAGLLGSRVLLSSATLPPVLISSLFDAYQSGRQQYDHACGQAGKMTNICCAWFDEYDSQSSDHAETGSYAEASNRFVEKRISRLREQNTATTALRKGELLSIGSTGRDRDSVIQAVSQTLVEGMMRLHQQHHQTDPLSGKQVSLGLLRIANISPLVAIAQQLIRHDFPADYHVHLCVYHSQHPLLIRSRIEARLDATLSRQQPDALWSQPEIRQALEQYPEQHHLFVVLGSPVTEVGRDHDYDWAIAEPSSMRSLIQLAGRIQRHRKQVPQQPNLLILNSNIRSLTSKESVSKTLAYCRPGFEARVIDSRADKQHLILTSKHLNDILKPDDYRCISAIPRIEFRKGRTPQTSLVDLEHIHLKLALNLTPNLKLARGEPADRWWSSESPLTWHGEMQRRTPFRQSSPEECFVLYQEDETEKPLFRKVLDNGELSSAEKRFARIAVSTTRSISPWIEADLETLIAQTAQALSLEVADVSRRFCEIHLRQPADNNVERWNYHPWLGVFAE</sequence>
<dbReference type="Proteomes" id="UP001620597">
    <property type="component" value="Unassembled WGS sequence"/>
</dbReference>
<dbReference type="EMBL" id="JBBKTX010000005">
    <property type="protein sequence ID" value="MFK4751845.1"/>
    <property type="molecule type" value="Genomic_DNA"/>
</dbReference>
<evidence type="ECO:0000256" key="5">
    <source>
        <dbReference type="ARBA" id="ARBA00022801"/>
    </source>
</evidence>
<name>A0ABW8NFY9_9GAMM</name>
<dbReference type="Gene3D" id="1.10.3210.30">
    <property type="match status" value="1"/>
</dbReference>
<protein>
    <submittedName>
        <fullName evidence="10">Type I-F CRISPR-associated helicase Cas3f</fullName>
    </submittedName>
</protein>
<dbReference type="Pfam" id="PF22590">
    <property type="entry name" value="Cas3-like_C_2"/>
    <property type="match status" value="1"/>
</dbReference>
<proteinExistence type="inferred from homology"/>
<dbReference type="SUPFAM" id="SSF52540">
    <property type="entry name" value="P-loop containing nucleoside triphosphate hydrolases"/>
    <property type="match status" value="1"/>
</dbReference>
<dbReference type="InterPro" id="IPR048823">
    <property type="entry name" value="Cas3_I-F_Cas2"/>
</dbReference>
<dbReference type="InterPro" id="IPR006483">
    <property type="entry name" value="CRISPR-assoc_Cas3_HD"/>
</dbReference>
<gene>
    <name evidence="10" type="primary">cas3f</name>
    <name evidence="10" type="ORF">WG929_05405</name>
</gene>
<comment type="caution">
    <text evidence="10">The sequence shown here is derived from an EMBL/GenBank/DDBJ whole genome shotgun (WGS) entry which is preliminary data.</text>
</comment>
<keyword evidence="4" id="KW-0547">Nucleotide-binding</keyword>
<evidence type="ECO:0000256" key="4">
    <source>
        <dbReference type="ARBA" id="ARBA00022741"/>
    </source>
</evidence>
<evidence type="ECO:0000313" key="10">
    <source>
        <dbReference type="EMBL" id="MFK4751845.1"/>
    </source>
</evidence>
<dbReference type="PROSITE" id="PS51643">
    <property type="entry name" value="HD_CAS3"/>
    <property type="match status" value="1"/>
</dbReference>
<keyword evidence="11" id="KW-1185">Reference proteome</keyword>
<dbReference type="InterPro" id="IPR027417">
    <property type="entry name" value="P-loop_NTPase"/>
</dbReference>
<evidence type="ECO:0000256" key="2">
    <source>
        <dbReference type="ARBA" id="ARBA00009046"/>
    </source>
</evidence>
<keyword evidence="7" id="KW-0067">ATP-binding</keyword>
<keyword evidence="8" id="KW-0051">Antiviral defense</keyword>
<dbReference type="RefSeq" id="WP_416205209.1">
    <property type="nucleotide sequence ID" value="NZ_JBBKTX010000005.1"/>
</dbReference>
<keyword evidence="6" id="KW-0347">Helicase</keyword>
<evidence type="ECO:0000313" key="11">
    <source>
        <dbReference type="Proteomes" id="UP001620597"/>
    </source>
</evidence>
<evidence type="ECO:0000256" key="6">
    <source>
        <dbReference type="ARBA" id="ARBA00022806"/>
    </source>
</evidence>
<dbReference type="InterPro" id="IPR038257">
    <property type="entry name" value="CRISPR-assoc_Cas3_HD_sf"/>
</dbReference>
<evidence type="ECO:0000256" key="1">
    <source>
        <dbReference type="ARBA" id="ARBA00006847"/>
    </source>
</evidence>
<evidence type="ECO:0000256" key="3">
    <source>
        <dbReference type="ARBA" id="ARBA00022723"/>
    </source>
</evidence>
<evidence type="ECO:0000256" key="8">
    <source>
        <dbReference type="ARBA" id="ARBA00023118"/>
    </source>
</evidence>
<feature type="domain" description="HD Cas3-type" evidence="9">
    <location>
        <begin position="102"/>
        <end position="326"/>
    </location>
</feature>
<dbReference type="InterPro" id="IPR013395">
    <property type="entry name" value="CRISPR-assoc_Cas3_yers"/>
</dbReference>